<evidence type="ECO:0000256" key="5">
    <source>
        <dbReference type="ARBA" id="ARBA00022842"/>
    </source>
</evidence>
<dbReference type="PANTHER" id="PTHR43758:SF8">
    <property type="entry name" value="8-OXO-DGTP DIPHOSPHATASE YTKD-RELATED"/>
    <property type="match status" value="1"/>
</dbReference>
<comment type="cofactor">
    <cofactor evidence="1">
        <name>Mg(2+)</name>
        <dbReference type="ChEBI" id="CHEBI:18420"/>
    </cofactor>
</comment>
<dbReference type="PANTHER" id="PTHR43758">
    <property type="entry name" value="7,8-DIHYDRO-8-OXOGUANINE TRIPHOSPHATASE"/>
    <property type="match status" value="1"/>
</dbReference>
<sequence>MTAQTLGHLNGPTAPHIAFWYGDTYIGETRGHPDDVDGAKARLARHIRILENVADAARLTGMLENYTEAKVVCGSTVTPVKELTSSAGLLRRLQEAGYSTDRNDDVGIQYVLMVVHDPIRDLVVGLQKLRGPAFLIGKLTFPGGRLEKGETVEEAASRELLEEAGVVVSVDAWKFVCRHESMAILAVKTDDILRAHQCEDEPVFVMNVTRQLEYAARNPAQYSPDFIITLEASLATLG</sequence>
<name>A0AAW3MW52_9BURK</name>
<dbReference type="PROSITE" id="PS00893">
    <property type="entry name" value="NUDIX_BOX"/>
    <property type="match status" value="1"/>
</dbReference>
<comment type="similarity">
    <text evidence="2 6">Belongs to the Nudix hydrolase family.</text>
</comment>
<reference evidence="8 9" key="1">
    <citation type="submission" date="2015-11" db="EMBL/GenBank/DDBJ databases">
        <title>Expanding the genomic diversity of Burkholderia species for the development of highly accurate diagnostics.</title>
        <authorList>
            <person name="Sahl J."/>
            <person name="Keim P."/>
            <person name="Wagner D."/>
        </authorList>
    </citation>
    <scope>NUCLEOTIDE SEQUENCE [LARGE SCALE GENOMIC DNA]</scope>
    <source>
        <strain evidence="8 9">MSMB1808WGS</strain>
    </source>
</reference>
<comment type="caution">
    <text evidence="8">The sequence shown here is derived from an EMBL/GenBank/DDBJ whole genome shotgun (WGS) entry which is preliminary data.</text>
</comment>
<dbReference type="Proteomes" id="UP000056453">
    <property type="component" value="Unassembled WGS sequence"/>
</dbReference>
<keyword evidence="3" id="KW-0479">Metal-binding</keyword>
<evidence type="ECO:0000256" key="2">
    <source>
        <dbReference type="ARBA" id="ARBA00005582"/>
    </source>
</evidence>
<dbReference type="InterPro" id="IPR000086">
    <property type="entry name" value="NUDIX_hydrolase_dom"/>
</dbReference>
<proteinExistence type="inferred from homology"/>
<dbReference type="PRINTS" id="PR00502">
    <property type="entry name" value="NUDIXFAMILY"/>
</dbReference>
<dbReference type="EMBL" id="LPBJ01000047">
    <property type="protein sequence ID" value="KVP97820.1"/>
    <property type="molecule type" value="Genomic_DNA"/>
</dbReference>
<dbReference type="GO" id="GO:0046872">
    <property type="term" value="F:metal ion binding"/>
    <property type="evidence" value="ECO:0007669"/>
    <property type="project" value="UniProtKB-KW"/>
</dbReference>
<dbReference type="RefSeq" id="WP_059928318.1">
    <property type="nucleotide sequence ID" value="NZ_LPBG01000117.1"/>
</dbReference>
<dbReference type="InterPro" id="IPR020084">
    <property type="entry name" value="NUDIX_hydrolase_CS"/>
</dbReference>
<accession>A0AAW3MW52</accession>
<dbReference type="GO" id="GO:0016818">
    <property type="term" value="F:hydrolase activity, acting on acid anhydrides, in phosphorus-containing anhydrides"/>
    <property type="evidence" value="ECO:0007669"/>
    <property type="project" value="TreeGrafter"/>
</dbReference>
<evidence type="ECO:0000259" key="7">
    <source>
        <dbReference type="PROSITE" id="PS51462"/>
    </source>
</evidence>
<dbReference type="SUPFAM" id="SSF55811">
    <property type="entry name" value="Nudix"/>
    <property type="match status" value="1"/>
</dbReference>
<evidence type="ECO:0000313" key="9">
    <source>
        <dbReference type="Proteomes" id="UP000056453"/>
    </source>
</evidence>
<dbReference type="GO" id="GO:0005737">
    <property type="term" value="C:cytoplasm"/>
    <property type="evidence" value="ECO:0007669"/>
    <property type="project" value="TreeGrafter"/>
</dbReference>
<feature type="domain" description="Nudix hydrolase" evidence="7">
    <location>
        <begin position="106"/>
        <end position="228"/>
    </location>
</feature>
<evidence type="ECO:0000313" key="8">
    <source>
        <dbReference type="EMBL" id="KVP97820.1"/>
    </source>
</evidence>
<evidence type="ECO:0000256" key="1">
    <source>
        <dbReference type="ARBA" id="ARBA00001946"/>
    </source>
</evidence>
<keyword evidence="9" id="KW-1185">Reference proteome</keyword>
<dbReference type="Pfam" id="PF00293">
    <property type="entry name" value="NUDIX"/>
    <property type="match status" value="1"/>
</dbReference>
<dbReference type="AlphaFoldDB" id="A0AAW3MW52"/>
<evidence type="ECO:0000256" key="3">
    <source>
        <dbReference type="ARBA" id="ARBA00022723"/>
    </source>
</evidence>
<dbReference type="Gene3D" id="3.90.79.10">
    <property type="entry name" value="Nucleoside Triphosphate Pyrophosphohydrolase"/>
    <property type="match status" value="1"/>
</dbReference>
<organism evidence="8 9">
    <name type="scientific">Burkholderia ubonensis</name>
    <dbReference type="NCBI Taxonomy" id="101571"/>
    <lineage>
        <taxon>Bacteria</taxon>
        <taxon>Pseudomonadati</taxon>
        <taxon>Pseudomonadota</taxon>
        <taxon>Betaproteobacteria</taxon>
        <taxon>Burkholderiales</taxon>
        <taxon>Burkholderiaceae</taxon>
        <taxon>Burkholderia</taxon>
        <taxon>Burkholderia cepacia complex</taxon>
    </lineage>
</organism>
<dbReference type="InterPro" id="IPR015797">
    <property type="entry name" value="NUDIX_hydrolase-like_dom_sf"/>
</dbReference>
<dbReference type="InterPro" id="IPR020476">
    <property type="entry name" value="Nudix_hydrolase"/>
</dbReference>
<dbReference type="PROSITE" id="PS51462">
    <property type="entry name" value="NUDIX"/>
    <property type="match status" value="1"/>
</dbReference>
<evidence type="ECO:0000256" key="4">
    <source>
        <dbReference type="ARBA" id="ARBA00022801"/>
    </source>
</evidence>
<evidence type="ECO:0000256" key="6">
    <source>
        <dbReference type="RuleBase" id="RU003476"/>
    </source>
</evidence>
<gene>
    <name evidence="8" type="ORF">WJ96_04420</name>
</gene>
<protein>
    <recommendedName>
        <fullName evidence="7">Nudix hydrolase domain-containing protein</fullName>
    </recommendedName>
</protein>
<keyword evidence="4 6" id="KW-0378">Hydrolase</keyword>
<keyword evidence="5" id="KW-0460">Magnesium</keyword>